<feature type="region of interest" description="Disordered" evidence="4">
    <location>
        <begin position="1077"/>
        <end position="1101"/>
    </location>
</feature>
<accession>A0A6J1BXW8</accession>
<feature type="compositionally biased region" description="Polar residues" evidence="4">
    <location>
        <begin position="349"/>
        <end position="367"/>
    </location>
</feature>
<dbReference type="InterPro" id="IPR001005">
    <property type="entry name" value="SANT/Myb"/>
</dbReference>
<feature type="compositionally biased region" description="Low complexity" evidence="4">
    <location>
        <begin position="1271"/>
        <end position="1284"/>
    </location>
</feature>
<dbReference type="RefSeq" id="XP_022133837.1">
    <property type="nucleotide sequence ID" value="XM_022278145.1"/>
</dbReference>
<feature type="region of interest" description="Disordered" evidence="4">
    <location>
        <begin position="1119"/>
        <end position="1139"/>
    </location>
</feature>
<evidence type="ECO:0000256" key="2">
    <source>
        <dbReference type="ARBA" id="ARBA00023242"/>
    </source>
</evidence>
<feature type="coiled-coil region" evidence="3">
    <location>
        <begin position="417"/>
        <end position="444"/>
    </location>
</feature>
<feature type="compositionally biased region" description="Basic and acidic residues" evidence="4">
    <location>
        <begin position="96"/>
        <end position="117"/>
    </location>
</feature>
<feature type="domain" description="HTH myb-type" evidence="6">
    <location>
        <begin position="978"/>
        <end position="1027"/>
    </location>
</feature>
<dbReference type="Proteomes" id="UP000504603">
    <property type="component" value="Unplaced"/>
</dbReference>
<feature type="compositionally biased region" description="Polar residues" evidence="4">
    <location>
        <begin position="120"/>
        <end position="131"/>
    </location>
</feature>
<dbReference type="GO" id="GO:0005634">
    <property type="term" value="C:nucleus"/>
    <property type="evidence" value="ECO:0007669"/>
    <property type="project" value="UniProtKB-SubCell"/>
</dbReference>
<dbReference type="CDD" id="cd00167">
    <property type="entry name" value="SANT"/>
    <property type="match status" value="1"/>
</dbReference>
<dbReference type="InterPro" id="IPR017884">
    <property type="entry name" value="SANT_dom"/>
</dbReference>
<gene>
    <name evidence="8" type="primary">LOC111006296</name>
</gene>
<dbReference type="InterPro" id="IPR009057">
    <property type="entry name" value="Homeodomain-like_sf"/>
</dbReference>
<evidence type="ECO:0000256" key="4">
    <source>
        <dbReference type="SAM" id="MobiDB-lite"/>
    </source>
</evidence>
<feature type="region of interest" description="Disordered" evidence="4">
    <location>
        <begin position="155"/>
        <end position="256"/>
    </location>
</feature>
<dbReference type="SUPFAM" id="SSF46689">
    <property type="entry name" value="Homeodomain-like"/>
    <property type="match status" value="2"/>
</dbReference>
<protein>
    <submittedName>
        <fullName evidence="8">Uncharacterized protein LOC111006296 isoform X1</fullName>
    </submittedName>
</protein>
<feature type="compositionally biased region" description="Low complexity" evidence="4">
    <location>
        <begin position="207"/>
        <end position="221"/>
    </location>
</feature>
<dbReference type="PROSITE" id="PS51293">
    <property type="entry name" value="SANT"/>
    <property type="match status" value="2"/>
</dbReference>
<feature type="domain" description="SANT" evidence="5">
    <location>
        <begin position="978"/>
        <end position="1024"/>
    </location>
</feature>
<dbReference type="OrthoDB" id="10258692at2759"/>
<keyword evidence="3" id="KW-0175">Coiled coil</keyword>
<feature type="region of interest" description="Disordered" evidence="4">
    <location>
        <begin position="88"/>
        <end position="134"/>
    </location>
</feature>
<dbReference type="InterPro" id="IPR017930">
    <property type="entry name" value="Myb_dom"/>
</dbReference>
<feature type="region of interest" description="Disordered" evidence="4">
    <location>
        <begin position="1307"/>
        <end position="1326"/>
    </location>
</feature>
<dbReference type="GeneID" id="111006296"/>
<comment type="subcellular location">
    <subcellularLocation>
        <location evidence="1">Nucleus</location>
    </subcellularLocation>
</comment>
<feature type="compositionally biased region" description="Basic residues" evidence="4">
    <location>
        <begin position="1239"/>
        <end position="1248"/>
    </location>
</feature>
<dbReference type="PANTHER" id="PTHR47340:SF1">
    <property type="entry name" value="DUPLICATED HOMEODOMAIN-LIKE SUPERFAMILY PROTEIN"/>
    <property type="match status" value="1"/>
</dbReference>
<organism evidence="7 8">
    <name type="scientific">Momordica charantia</name>
    <name type="common">Bitter gourd</name>
    <name type="synonym">Balsam pear</name>
    <dbReference type="NCBI Taxonomy" id="3673"/>
    <lineage>
        <taxon>Eukaryota</taxon>
        <taxon>Viridiplantae</taxon>
        <taxon>Streptophyta</taxon>
        <taxon>Embryophyta</taxon>
        <taxon>Tracheophyta</taxon>
        <taxon>Spermatophyta</taxon>
        <taxon>Magnoliopsida</taxon>
        <taxon>eudicotyledons</taxon>
        <taxon>Gunneridae</taxon>
        <taxon>Pentapetalae</taxon>
        <taxon>rosids</taxon>
        <taxon>fabids</taxon>
        <taxon>Cucurbitales</taxon>
        <taxon>Cucurbitaceae</taxon>
        <taxon>Momordiceae</taxon>
        <taxon>Momordica</taxon>
    </lineage>
</organism>
<dbReference type="Pfam" id="PF00249">
    <property type="entry name" value="Myb_DNA-binding"/>
    <property type="match status" value="2"/>
</dbReference>
<feature type="compositionally biased region" description="Polar residues" evidence="4">
    <location>
        <begin position="1220"/>
        <end position="1232"/>
    </location>
</feature>
<feature type="compositionally biased region" description="Low complexity" evidence="4">
    <location>
        <begin position="1249"/>
        <end position="1258"/>
    </location>
</feature>
<feature type="compositionally biased region" description="Basic and acidic residues" evidence="4">
    <location>
        <begin position="30"/>
        <end position="43"/>
    </location>
</feature>
<evidence type="ECO:0000259" key="5">
    <source>
        <dbReference type="PROSITE" id="PS51293"/>
    </source>
</evidence>
<dbReference type="Gene3D" id="1.10.10.60">
    <property type="entry name" value="Homeodomain-like"/>
    <property type="match status" value="1"/>
</dbReference>
<sequence>MPPEPLPWDRKDFFKERKHERSEFLGPVPRWRDSSSHGSREFSRWGSGDFRRPPGHGRQGGWHVFSDEYGHGYGPSMSFSNKMLENVSSRPSVSHGDGKYARNGRENRSFSQREWKGHSWATSNGSTNNCGRLQHDLNYDQRSVHDMLIYPSHSHSDFVNPRDKVKGQHDKIDDVNGLGTNQRRDREYSVSSSGWKPLKWTRGGGLSSRTSTSGHSSSTKSIDALDSNETKSETVLKNESQNLSPSADPAECAMSSMPCDETTVRKKPRLGWGEGLAKYEKKKVEVPDGTAFTNVNAESTHSLNSSLIEKGPRGSGFSDCTSPATPSSVVCGSSPGGDEKSSGKAASDNDVSNMHGSPGSGFQNQCEEPSFNLEKLDNFSIDDLGSPLIQLLQSNDSISVDPGIMSCTAMSKLLIYKNEISKVLETTESEIDLLENELKRLRSESKGSFSFPLASSSLMTGDKNFEEHSDFSNMIPPAATLPVVTSENNISKKTLLSTSDSEEVHTDVNEKAVGRFGRSDAMESVITGEKLTISGCSVRDNVVPSVDNSILIKREAVTLEPISSDINESDDGGDSLFNLILASNKESACRASEALISMLPANEHKIDIWSTNVSCSQNQCLMRERYAKKKRLLRFKERVITLKYRAYQSLWKESLHVPPVRKLRAKSQKKYQLSLWTNYSGYQKNRSSIRVRIPSSAGNPNPVSNTAILRHVSKQLSNSLVKQYRRTLKMPALVLDQKGKMASRFVSNNGLVEDPCAVEKERMMINPWTSEEKDVFMEKLACFGKDFGKIATFLDHKTTADCIEFYYKNHKSDCFEKTKKLEFGKKAKSSTSTYLVTTGKKWNPETNAASLELLGAASAMTACAHKYSSSRSSGRTAYHTTQCDDGLSERAKSFHMFGNEREKVAADVLAGICGSLSSEAMGSCITSNFDRRDGSQDLKCKKGATTVLRRRMTANIPRFIDDEIFSDESCGEMDPSYWTDGEKSLFIEAVRAYGKNFSMISTHVGTKSTDQCKIFFSKARKCLGLDLICTAKKMPPDSDDKAKGHECDANGGCHEAGSRMVEDLPKFVTSINGGEAESMNRQSAHQEVKESNPSSKICPSNIAGNAVVSDACNKKDSSDSAFDDNCQSMNSANDKKDLVRNQHHAVVSMAADEIAKEQGASAPTTTSVGFGNAAIDNYGVPNLKVFSTSKVSDPGTKEQLERGNVDTSKDRREKVDSHAVDSSSTPINSRVNSLPKHGQGYHHVRVHSRSLSDSEPSSRNGDVRLFGQILSHPSSSPNSKSGTSENGNHRTQLHKFKRRLKVGSHGNLSAAKFNQEDAPSRSYGIWDGNRLRTGLSSLPDPTNLLSSYPTFNHYSRSASSPISKEQKSNGYSQMSEVSSGKEAVGGIMVGENCNEDDECNNAEQRVVVAHRREI</sequence>
<keyword evidence="7" id="KW-1185">Reference proteome</keyword>
<dbReference type="Gene3D" id="1.20.58.1880">
    <property type="match status" value="1"/>
</dbReference>
<proteinExistence type="predicted"/>
<name>A0A6J1BXW8_MOMCH</name>
<feature type="domain" description="SANT" evidence="5">
    <location>
        <begin position="766"/>
        <end position="814"/>
    </location>
</feature>
<feature type="region of interest" description="Disordered" evidence="4">
    <location>
        <begin position="1188"/>
        <end position="1291"/>
    </location>
</feature>
<dbReference type="SMART" id="SM00717">
    <property type="entry name" value="SANT"/>
    <property type="match status" value="2"/>
</dbReference>
<evidence type="ECO:0000259" key="6">
    <source>
        <dbReference type="PROSITE" id="PS51294"/>
    </source>
</evidence>
<evidence type="ECO:0000313" key="7">
    <source>
        <dbReference type="Proteomes" id="UP000504603"/>
    </source>
</evidence>
<feature type="compositionally biased region" description="Basic and acidic residues" evidence="4">
    <location>
        <begin position="155"/>
        <end position="174"/>
    </location>
</feature>
<dbReference type="PANTHER" id="PTHR47340">
    <property type="entry name" value="DUPLICATED HOMEODOMAIN-LIKE SUPERFAMILY PROTEIN"/>
    <property type="match status" value="1"/>
</dbReference>
<evidence type="ECO:0000256" key="3">
    <source>
        <dbReference type="SAM" id="Coils"/>
    </source>
</evidence>
<feature type="compositionally biased region" description="Basic and acidic residues" evidence="4">
    <location>
        <begin position="1195"/>
        <end position="1219"/>
    </location>
</feature>
<evidence type="ECO:0000313" key="8">
    <source>
        <dbReference type="RefSeq" id="XP_022133837.1"/>
    </source>
</evidence>
<dbReference type="KEGG" id="mcha:111006296"/>
<reference evidence="8" key="1">
    <citation type="submission" date="2025-08" db="UniProtKB">
        <authorList>
            <consortium name="RefSeq"/>
        </authorList>
    </citation>
    <scope>IDENTIFICATION</scope>
    <source>
        <strain evidence="8">OHB3-1</strain>
    </source>
</reference>
<evidence type="ECO:0000256" key="1">
    <source>
        <dbReference type="ARBA" id="ARBA00004123"/>
    </source>
</evidence>
<feature type="region of interest" description="Disordered" evidence="4">
    <location>
        <begin position="305"/>
        <end position="367"/>
    </location>
</feature>
<feature type="region of interest" description="Disordered" evidence="4">
    <location>
        <begin position="19"/>
        <end position="63"/>
    </location>
</feature>
<dbReference type="PROSITE" id="PS51294">
    <property type="entry name" value="HTH_MYB"/>
    <property type="match status" value="1"/>
</dbReference>
<keyword evidence="2" id="KW-0539">Nucleus</keyword>